<dbReference type="InterPro" id="IPR011250">
    <property type="entry name" value="OMP/PagP_B-barrel"/>
</dbReference>
<proteinExistence type="predicted"/>
<comment type="caution">
    <text evidence="1">The sequence shown here is derived from an EMBL/GenBank/DDBJ whole genome shotgun (WGS) entry which is preliminary data.</text>
</comment>
<dbReference type="SUPFAM" id="SSF56925">
    <property type="entry name" value="OMPA-like"/>
    <property type="match status" value="1"/>
</dbReference>
<evidence type="ECO:0008006" key="3">
    <source>
        <dbReference type="Google" id="ProtNLM"/>
    </source>
</evidence>
<dbReference type="RefSeq" id="WP_305173011.1">
    <property type="nucleotide sequence ID" value="NZ_JAUUDS010000003.1"/>
</dbReference>
<dbReference type="EMBL" id="JAUUDS010000003">
    <property type="protein sequence ID" value="MDP1027301.1"/>
    <property type="molecule type" value="Genomic_DNA"/>
</dbReference>
<organism evidence="1 2">
    <name type="scientific">Sphingomonas aurea</name>
    <dbReference type="NCBI Taxonomy" id="3063994"/>
    <lineage>
        <taxon>Bacteria</taxon>
        <taxon>Pseudomonadati</taxon>
        <taxon>Pseudomonadota</taxon>
        <taxon>Alphaproteobacteria</taxon>
        <taxon>Sphingomonadales</taxon>
        <taxon>Sphingomonadaceae</taxon>
        <taxon>Sphingomonas</taxon>
    </lineage>
</organism>
<protein>
    <recommendedName>
        <fullName evidence="3">Outer membrane protein beta-barrel domain-containing protein</fullName>
    </recommendedName>
</protein>
<dbReference type="Proteomes" id="UP001230685">
    <property type="component" value="Unassembled WGS sequence"/>
</dbReference>
<keyword evidence="2" id="KW-1185">Reference proteome</keyword>
<dbReference type="Gene3D" id="2.40.160.20">
    <property type="match status" value="1"/>
</dbReference>
<name>A0ABT9EKH7_9SPHN</name>
<sequence length="253" mass="26684">MGLRMGAALAAMAMTGGMTTAPGAEAQTFVDLFAGRSFPERTAATIIADEARVNGAIVPAQLRVDVERLEPTRSTIYGARVGHWFGAFGVAFDAATLDPDVKRQTIRATANLRFDERVFGEEVVIDPGRLVSVDIPRVTVPTTATLSALAMLRIPRDGLEPYAFAGPAYLITDSDMSGDWGLRVGGGVKLMLTRSIGVFGEYRYTSVAADAVAGRIGGTVSGDRGSISGTTGDIRVNLDVRNHSAVGGVRFAF</sequence>
<accession>A0ABT9EKH7</accession>
<reference evidence="1 2" key="1">
    <citation type="submission" date="2023-07" db="EMBL/GenBank/DDBJ databases">
        <authorList>
            <person name="Kim M.K."/>
        </authorList>
    </citation>
    <scope>NUCLEOTIDE SEQUENCE [LARGE SCALE GENOMIC DNA]</scope>
    <source>
        <strain evidence="1 2">KR1UV-12</strain>
    </source>
</reference>
<gene>
    <name evidence="1" type="ORF">Q5H91_08760</name>
</gene>
<evidence type="ECO:0000313" key="2">
    <source>
        <dbReference type="Proteomes" id="UP001230685"/>
    </source>
</evidence>
<evidence type="ECO:0000313" key="1">
    <source>
        <dbReference type="EMBL" id="MDP1027301.1"/>
    </source>
</evidence>